<sequence>MFVRKGVDFMNQNMMNENTAGNICPGCPSRCPKEALQCGKGRRYFERYGDVDEGDECAGRGRHGEHAKDGECTEQSQEKCREPLTLDERLVRQLRACMHYFHYGMGRKSGQQRILSLLRERRGMTQRELQDVLGVQPGSLSEILNKVEAGGYIRRRQNERDRRRFDLELTEAGENAARDVREEHRQMIANMFSALSEEEKRQLSQLLEKMTESWPHPDEAGRRHGECRGGFGSHGGEGRGGFGPHGGEGRGEFGPHGGEGRGRFAHHGGETPEGRFMERKRGPKGGLE</sequence>
<feature type="compositionally biased region" description="Gly residues" evidence="4">
    <location>
        <begin position="228"/>
        <end position="246"/>
    </location>
</feature>
<organism evidence="7 8">
    <name type="scientific">[Clostridium] asparagiforme DSM 15981</name>
    <dbReference type="NCBI Taxonomy" id="518636"/>
    <lineage>
        <taxon>Bacteria</taxon>
        <taxon>Bacillati</taxon>
        <taxon>Bacillota</taxon>
        <taxon>Clostridia</taxon>
        <taxon>Lachnospirales</taxon>
        <taxon>Lachnospiraceae</taxon>
        <taxon>Enterocloster</taxon>
    </lineage>
</organism>
<dbReference type="InterPro" id="IPR000835">
    <property type="entry name" value="HTH_MarR-typ"/>
</dbReference>
<dbReference type="InterPro" id="IPR001387">
    <property type="entry name" value="Cro/C1-type_HTH"/>
</dbReference>
<comment type="caution">
    <text evidence="7">The sequence shown here is derived from an EMBL/GenBank/DDBJ whole genome shotgun (WGS) entry which is preliminary data.</text>
</comment>
<keyword evidence="1" id="KW-0805">Transcription regulation</keyword>
<dbReference type="PANTHER" id="PTHR42756">
    <property type="entry name" value="TRANSCRIPTIONAL REGULATOR, MARR"/>
    <property type="match status" value="1"/>
</dbReference>
<dbReference type="SMART" id="SM00347">
    <property type="entry name" value="HTH_MARR"/>
    <property type="match status" value="1"/>
</dbReference>
<dbReference type="PANTHER" id="PTHR42756:SF1">
    <property type="entry name" value="TRANSCRIPTIONAL REPRESSOR OF EMRAB OPERON"/>
    <property type="match status" value="1"/>
</dbReference>
<keyword evidence="2" id="KW-0238">DNA-binding</keyword>
<dbReference type="HOGENOM" id="CLU_089241_0_0_9"/>
<reference evidence="7 8" key="2">
    <citation type="submission" date="2009-02" db="EMBL/GenBank/DDBJ databases">
        <title>Draft genome sequence of Clostridium asparagiforme (DSM 15981).</title>
        <authorList>
            <person name="Sudarsanam P."/>
            <person name="Ley R."/>
            <person name="Guruge J."/>
            <person name="Turnbaugh P.J."/>
            <person name="Mahowald M."/>
            <person name="Liep D."/>
            <person name="Gordon J."/>
        </authorList>
    </citation>
    <scope>NUCLEOTIDE SEQUENCE [LARGE SCALE GENOMIC DNA]</scope>
    <source>
        <strain evidence="7 8">DSM 15981</strain>
    </source>
</reference>
<dbReference type="InterPro" id="IPR036390">
    <property type="entry name" value="WH_DNA-bd_sf"/>
</dbReference>
<dbReference type="PRINTS" id="PR00598">
    <property type="entry name" value="HTHMARR"/>
</dbReference>
<dbReference type="Pfam" id="PF01047">
    <property type="entry name" value="MarR"/>
    <property type="match status" value="1"/>
</dbReference>
<dbReference type="InterPro" id="IPR036388">
    <property type="entry name" value="WH-like_DNA-bd_sf"/>
</dbReference>
<evidence type="ECO:0000256" key="2">
    <source>
        <dbReference type="ARBA" id="ARBA00023125"/>
    </source>
</evidence>
<dbReference type="EMBL" id="ACCJ01000134">
    <property type="protein sequence ID" value="EEG55659.1"/>
    <property type="molecule type" value="Genomic_DNA"/>
</dbReference>
<dbReference type="Proteomes" id="UP000004756">
    <property type="component" value="Unassembled WGS sequence"/>
</dbReference>
<dbReference type="CDD" id="cd00093">
    <property type="entry name" value="HTH_XRE"/>
    <property type="match status" value="1"/>
</dbReference>
<dbReference type="PROSITE" id="PS50943">
    <property type="entry name" value="HTH_CROC1"/>
    <property type="match status" value="1"/>
</dbReference>
<evidence type="ECO:0000313" key="7">
    <source>
        <dbReference type="EMBL" id="EEG55659.1"/>
    </source>
</evidence>
<evidence type="ECO:0000313" key="8">
    <source>
        <dbReference type="Proteomes" id="UP000004756"/>
    </source>
</evidence>
<name>C0CZ43_9FIRM</name>
<evidence type="ECO:0000256" key="3">
    <source>
        <dbReference type="ARBA" id="ARBA00023163"/>
    </source>
</evidence>
<feature type="domain" description="HTH cro/C1-type" evidence="5">
    <location>
        <begin position="115"/>
        <end position="145"/>
    </location>
</feature>
<dbReference type="Gene3D" id="1.10.10.10">
    <property type="entry name" value="Winged helix-like DNA-binding domain superfamily/Winged helix DNA-binding domain"/>
    <property type="match status" value="1"/>
</dbReference>
<accession>C0CZ43</accession>
<keyword evidence="8" id="KW-1185">Reference proteome</keyword>
<evidence type="ECO:0000259" key="5">
    <source>
        <dbReference type="PROSITE" id="PS50943"/>
    </source>
</evidence>
<evidence type="ECO:0000256" key="1">
    <source>
        <dbReference type="ARBA" id="ARBA00023015"/>
    </source>
</evidence>
<feature type="region of interest" description="Disordered" evidence="4">
    <location>
        <begin position="213"/>
        <end position="288"/>
    </location>
</feature>
<keyword evidence="3" id="KW-0804">Transcription</keyword>
<evidence type="ECO:0000259" key="6">
    <source>
        <dbReference type="PROSITE" id="PS50995"/>
    </source>
</evidence>
<proteinExistence type="predicted"/>
<dbReference type="GO" id="GO:0003677">
    <property type="term" value="F:DNA binding"/>
    <property type="evidence" value="ECO:0007669"/>
    <property type="project" value="UniProtKB-KW"/>
</dbReference>
<feature type="compositionally biased region" description="Basic and acidic residues" evidence="4">
    <location>
        <begin position="213"/>
        <end position="227"/>
    </location>
</feature>
<dbReference type="PROSITE" id="PS50995">
    <property type="entry name" value="HTH_MARR_2"/>
    <property type="match status" value="1"/>
</dbReference>
<feature type="compositionally biased region" description="Basic and acidic residues" evidence="4">
    <location>
        <begin position="247"/>
        <end position="280"/>
    </location>
</feature>
<reference evidence="7 8" key="1">
    <citation type="submission" date="2009-01" db="EMBL/GenBank/DDBJ databases">
        <authorList>
            <person name="Fulton L."/>
            <person name="Clifton S."/>
            <person name="Fulton B."/>
            <person name="Xu J."/>
            <person name="Minx P."/>
            <person name="Pepin K.H."/>
            <person name="Johnson M."/>
            <person name="Bhonagiri V."/>
            <person name="Nash W.E."/>
            <person name="Mardis E.R."/>
            <person name="Wilson R.K."/>
        </authorList>
    </citation>
    <scope>NUCLEOTIDE SEQUENCE [LARGE SCALE GENOMIC DNA]</scope>
    <source>
        <strain evidence="7 8">DSM 15981</strain>
    </source>
</reference>
<evidence type="ECO:0000256" key="4">
    <source>
        <dbReference type="SAM" id="MobiDB-lite"/>
    </source>
</evidence>
<dbReference type="GO" id="GO:0003700">
    <property type="term" value="F:DNA-binding transcription factor activity"/>
    <property type="evidence" value="ECO:0007669"/>
    <property type="project" value="InterPro"/>
</dbReference>
<dbReference type="SUPFAM" id="SSF46785">
    <property type="entry name" value="Winged helix' DNA-binding domain"/>
    <property type="match status" value="1"/>
</dbReference>
<protein>
    <submittedName>
        <fullName evidence="7">Transcriptional regulator, MarR family</fullName>
    </submittedName>
</protein>
<feature type="domain" description="HTH marR-type" evidence="6">
    <location>
        <begin position="80"/>
        <end position="212"/>
    </location>
</feature>
<gene>
    <name evidence="7" type="ORF">CLOSTASPAR_02270</name>
</gene>
<dbReference type="AlphaFoldDB" id="C0CZ43"/>